<evidence type="ECO:0000313" key="3">
    <source>
        <dbReference type="Proteomes" id="UP001141434"/>
    </source>
</evidence>
<accession>A0A9W9EMZ8</accession>
<feature type="compositionally biased region" description="Polar residues" evidence="1">
    <location>
        <begin position="142"/>
        <end position="157"/>
    </location>
</feature>
<name>A0A9W9EMZ8_9EURO</name>
<sequence length="202" mass="22492">MRLARAATTGYVEALEHRLQVTENALLKLLSQVSDAQLSVAMPQNGDSIREPDNTYQPFSRLGKQGVDDWARFPLDTPRNARQWQQSCMGSQQFASGDQLRSMCQSPLSSGSEQRRPKRKRVQLEKQSDPAVGESRAEKIPSSLSQNASSPVSSHPPNRQDPHSPPHISNQGADENIRLATVQTLSSWDAAPSLSFQRQFLW</sequence>
<organism evidence="2 3">
    <name type="scientific">Penicillium alfredii</name>
    <dbReference type="NCBI Taxonomy" id="1506179"/>
    <lineage>
        <taxon>Eukaryota</taxon>
        <taxon>Fungi</taxon>
        <taxon>Dikarya</taxon>
        <taxon>Ascomycota</taxon>
        <taxon>Pezizomycotina</taxon>
        <taxon>Eurotiomycetes</taxon>
        <taxon>Eurotiomycetidae</taxon>
        <taxon>Eurotiales</taxon>
        <taxon>Aspergillaceae</taxon>
        <taxon>Penicillium</taxon>
    </lineage>
</organism>
<keyword evidence="3" id="KW-1185">Reference proteome</keyword>
<dbReference type="Proteomes" id="UP001141434">
    <property type="component" value="Unassembled WGS sequence"/>
</dbReference>
<dbReference type="OrthoDB" id="10261408at2759"/>
<protein>
    <submittedName>
        <fullName evidence="2">Uncharacterized protein</fullName>
    </submittedName>
</protein>
<dbReference type="AlphaFoldDB" id="A0A9W9EMZ8"/>
<gene>
    <name evidence="2" type="ORF">NUU61_009273</name>
</gene>
<evidence type="ECO:0000256" key="1">
    <source>
        <dbReference type="SAM" id="MobiDB-lite"/>
    </source>
</evidence>
<feature type="region of interest" description="Disordered" evidence="1">
    <location>
        <begin position="89"/>
        <end position="174"/>
    </location>
</feature>
<dbReference type="RefSeq" id="XP_056508091.1">
    <property type="nucleotide sequence ID" value="XM_056659798.1"/>
</dbReference>
<reference evidence="2" key="1">
    <citation type="submission" date="2022-11" db="EMBL/GenBank/DDBJ databases">
        <authorList>
            <person name="Petersen C."/>
        </authorList>
    </citation>
    <scope>NUCLEOTIDE SEQUENCE</scope>
    <source>
        <strain evidence="2">IBT 34128</strain>
    </source>
</reference>
<feature type="compositionally biased region" description="Polar residues" evidence="1">
    <location>
        <begin position="102"/>
        <end position="112"/>
    </location>
</feature>
<proteinExistence type="predicted"/>
<dbReference type="GeneID" id="81398967"/>
<dbReference type="EMBL" id="JAPMSZ010000011">
    <property type="protein sequence ID" value="KAJ5084694.1"/>
    <property type="molecule type" value="Genomic_DNA"/>
</dbReference>
<evidence type="ECO:0000313" key="2">
    <source>
        <dbReference type="EMBL" id="KAJ5084694.1"/>
    </source>
</evidence>
<comment type="caution">
    <text evidence="2">The sequence shown here is derived from an EMBL/GenBank/DDBJ whole genome shotgun (WGS) entry which is preliminary data.</text>
</comment>
<reference evidence="2" key="2">
    <citation type="journal article" date="2023" name="IMA Fungus">
        <title>Comparative genomic study of the Penicillium genus elucidates a diverse pangenome and 15 lateral gene transfer events.</title>
        <authorList>
            <person name="Petersen C."/>
            <person name="Sorensen T."/>
            <person name="Nielsen M.R."/>
            <person name="Sondergaard T.E."/>
            <person name="Sorensen J.L."/>
            <person name="Fitzpatrick D.A."/>
            <person name="Frisvad J.C."/>
            <person name="Nielsen K.L."/>
        </authorList>
    </citation>
    <scope>NUCLEOTIDE SEQUENCE</scope>
    <source>
        <strain evidence="2">IBT 34128</strain>
    </source>
</reference>